<dbReference type="InterPro" id="IPR050680">
    <property type="entry name" value="YpeA/RimI_acetyltransf"/>
</dbReference>
<keyword evidence="2" id="KW-0012">Acyltransferase</keyword>
<dbReference type="PANTHER" id="PTHR43420">
    <property type="entry name" value="ACETYLTRANSFERASE"/>
    <property type="match status" value="1"/>
</dbReference>
<evidence type="ECO:0000313" key="4">
    <source>
        <dbReference type="EMBL" id="MBH5328887.1"/>
    </source>
</evidence>
<dbReference type="EMBL" id="JACSGR010000003">
    <property type="protein sequence ID" value="MBH5328887.1"/>
    <property type="molecule type" value="Genomic_DNA"/>
</dbReference>
<dbReference type="Pfam" id="PF00583">
    <property type="entry name" value="Acetyltransf_1"/>
    <property type="match status" value="1"/>
</dbReference>
<dbReference type="InterPro" id="IPR000182">
    <property type="entry name" value="GNAT_dom"/>
</dbReference>
<dbReference type="Gene3D" id="3.40.630.30">
    <property type="match status" value="1"/>
</dbReference>
<keyword evidence="1" id="KW-0808">Transferase</keyword>
<accession>A0ABS0N998</accession>
<dbReference type="CDD" id="cd04301">
    <property type="entry name" value="NAT_SF"/>
    <property type="match status" value="1"/>
</dbReference>
<dbReference type="SUPFAM" id="SSF55729">
    <property type="entry name" value="Acyl-CoA N-acyltransferases (Nat)"/>
    <property type="match status" value="1"/>
</dbReference>
<sequence>MITIQACNSAEHRQTILSRLKAYNQAHSPWLAAHPDTAPEQADFLAFDGGTLAGGIIGAVAYNWYALDLLYVGAAYRRQGLGSRLLGQAETFARHRGLTGIRLETWRFQAKDFYLKNGYRIFAELPDCPPGTTVYFMSKTL</sequence>
<proteinExistence type="predicted"/>
<dbReference type="Proteomes" id="UP000768471">
    <property type="component" value="Unassembled WGS sequence"/>
</dbReference>
<keyword evidence="5" id="KW-1185">Reference proteome</keyword>
<dbReference type="RefSeq" id="WP_197902802.1">
    <property type="nucleotide sequence ID" value="NZ_JACSGR010000003.1"/>
</dbReference>
<feature type="domain" description="N-acetyltransferase" evidence="3">
    <location>
        <begin position="2"/>
        <end position="141"/>
    </location>
</feature>
<name>A0ABS0N998_9NEIS</name>
<gene>
    <name evidence="4" type="ORF">H9Q10_04305</name>
</gene>
<dbReference type="InterPro" id="IPR016181">
    <property type="entry name" value="Acyl_CoA_acyltransferase"/>
</dbReference>
<reference evidence="4 5" key="1">
    <citation type="submission" date="2020-09" db="EMBL/GenBank/DDBJ databases">
        <title>Eikenella S3660 sp. nov., isolated from a throat swab.</title>
        <authorList>
            <person name="Buhl M."/>
        </authorList>
    </citation>
    <scope>NUCLEOTIDE SEQUENCE [LARGE SCALE GENOMIC DNA]</scope>
    <source>
        <strain evidence="4 5">S3360</strain>
    </source>
</reference>
<protein>
    <submittedName>
        <fullName evidence="4">GNAT family N-acetyltransferase</fullName>
    </submittedName>
</protein>
<organism evidence="4 5">
    <name type="scientific">Eikenella glucosivorans</name>
    <dbReference type="NCBI Taxonomy" id="2766967"/>
    <lineage>
        <taxon>Bacteria</taxon>
        <taxon>Pseudomonadati</taxon>
        <taxon>Pseudomonadota</taxon>
        <taxon>Betaproteobacteria</taxon>
        <taxon>Neisseriales</taxon>
        <taxon>Neisseriaceae</taxon>
        <taxon>Eikenella</taxon>
    </lineage>
</organism>
<evidence type="ECO:0000313" key="5">
    <source>
        <dbReference type="Proteomes" id="UP000768471"/>
    </source>
</evidence>
<evidence type="ECO:0000256" key="1">
    <source>
        <dbReference type="ARBA" id="ARBA00022679"/>
    </source>
</evidence>
<evidence type="ECO:0000256" key="2">
    <source>
        <dbReference type="ARBA" id="ARBA00023315"/>
    </source>
</evidence>
<dbReference type="PROSITE" id="PS51186">
    <property type="entry name" value="GNAT"/>
    <property type="match status" value="1"/>
</dbReference>
<evidence type="ECO:0000259" key="3">
    <source>
        <dbReference type="PROSITE" id="PS51186"/>
    </source>
</evidence>
<comment type="caution">
    <text evidence="4">The sequence shown here is derived from an EMBL/GenBank/DDBJ whole genome shotgun (WGS) entry which is preliminary data.</text>
</comment>